<name>A0A0F9L4X5_9ZZZZ</name>
<evidence type="ECO:0000256" key="1">
    <source>
        <dbReference type="SAM" id="MobiDB-lite"/>
    </source>
</evidence>
<sequence>MPPEEIRVDTFTDDCPCPVCGGVYDPGQFGGEKCQGYLIGTTIFCANRDRNSDFNIKKDTKSGTWPHRRNRCVCGFTHFEALPPRRAKKKRKPKRGSIRDPGPAIRHGLNDIGNTRRFVEAFKGKLVYCAEQKTWYRWNGRVWEGDKKPPRDLAA</sequence>
<dbReference type="EMBL" id="LAZR01007888">
    <property type="protein sequence ID" value="KKM82261.1"/>
    <property type="molecule type" value="Genomic_DNA"/>
</dbReference>
<feature type="region of interest" description="Disordered" evidence="1">
    <location>
        <begin position="85"/>
        <end position="106"/>
    </location>
</feature>
<organism evidence="2">
    <name type="scientific">marine sediment metagenome</name>
    <dbReference type="NCBI Taxonomy" id="412755"/>
    <lineage>
        <taxon>unclassified sequences</taxon>
        <taxon>metagenomes</taxon>
        <taxon>ecological metagenomes</taxon>
    </lineage>
</organism>
<reference evidence="2" key="1">
    <citation type="journal article" date="2015" name="Nature">
        <title>Complex archaea that bridge the gap between prokaryotes and eukaryotes.</title>
        <authorList>
            <person name="Spang A."/>
            <person name="Saw J.H."/>
            <person name="Jorgensen S.L."/>
            <person name="Zaremba-Niedzwiedzka K."/>
            <person name="Martijn J."/>
            <person name="Lind A.E."/>
            <person name="van Eijk R."/>
            <person name="Schleper C."/>
            <person name="Guy L."/>
            <person name="Ettema T.J."/>
        </authorList>
    </citation>
    <scope>NUCLEOTIDE SEQUENCE</scope>
</reference>
<comment type="caution">
    <text evidence="2">The sequence shown here is derived from an EMBL/GenBank/DDBJ whole genome shotgun (WGS) entry which is preliminary data.</text>
</comment>
<feature type="non-terminal residue" evidence="2">
    <location>
        <position position="155"/>
    </location>
</feature>
<dbReference type="AlphaFoldDB" id="A0A0F9L4X5"/>
<gene>
    <name evidence="2" type="ORF">LCGC14_1321290</name>
</gene>
<evidence type="ECO:0000313" key="2">
    <source>
        <dbReference type="EMBL" id="KKM82261.1"/>
    </source>
</evidence>
<proteinExistence type="predicted"/>
<feature type="compositionally biased region" description="Basic residues" evidence="1">
    <location>
        <begin position="85"/>
        <end position="96"/>
    </location>
</feature>
<accession>A0A0F9L4X5</accession>
<protein>
    <submittedName>
        <fullName evidence="2">Uncharacterized protein</fullName>
    </submittedName>
</protein>